<reference evidence="1 2" key="1">
    <citation type="submission" date="2021-04" db="EMBL/GenBank/DDBJ databases">
        <title>Complete genome sequencing of Allochromatium tepidum strain NZ.</title>
        <authorList>
            <person name="Tsukatani Y."/>
            <person name="Mori H."/>
        </authorList>
    </citation>
    <scope>NUCLEOTIDE SEQUENCE [LARGE SCALE GENOMIC DNA]</scope>
    <source>
        <strain evidence="1 2">NZ</strain>
    </source>
</reference>
<gene>
    <name evidence="1" type="ORF">Atep_07650</name>
</gene>
<evidence type="ECO:0000313" key="2">
    <source>
        <dbReference type="Proteomes" id="UP000680679"/>
    </source>
</evidence>
<evidence type="ECO:0000313" key="1">
    <source>
        <dbReference type="EMBL" id="BCU06088.1"/>
    </source>
</evidence>
<protein>
    <submittedName>
        <fullName evidence="1">Uncharacterized protein</fullName>
    </submittedName>
</protein>
<sequence length="92" mass="10414">MVWTGQSLFHWHANTLIAPNEKLTEDQKRRVGYFVLHEGRWRLVNEGLPDLLDVSNRTAVPVGDRVELKDGQQILPARGEGGRLVVVQMVKA</sequence>
<name>A0ABM7QK42_9GAMM</name>
<keyword evidence="2" id="KW-1185">Reference proteome</keyword>
<dbReference type="Proteomes" id="UP000680679">
    <property type="component" value="Chromosome"/>
</dbReference>
<dbReference type="RefSeq" id="WP_236786454.1">
    <property type="nucleotide sequence ID" value="NZ_AP024563.1"/>
</dbReference>
<dbReference type="EMBL" id="AP024563">
    <property type="protein sequence ID" value="BCU06088.1"/>
    <property type="molecule type" value="Genomic_DNA"/>
</dbReference>
<organism evidence="1 2">
    <name type="scientific">Allochromatium tepidum</name>
    <dbReference type="NCBI Taxonomy" id="553982"/>
    <lineage>
        <taxon>Bacteria</taxon>
        <taxon>Pseudomonadati</taxon>
        <taxon>Pseudomonadota</taxon>
        <taxon>Gammaproteobacteria</taxon>
        <taxon>Chromatiales</taxon>
        <taxon>Chromatiaceae</taxon>
        <taxon>Allochromatium</taxon>
    </lineage>
</organism>
<accession>A0ABM7QK42</accession>
<proteinExistence type="predicted"/>